<sequence length="1344" mass="148936">MFSMKKLSDRRLAVLAFIQERVARQGQPPTLAEIAEACGLASRSAARKHVVALEEAGLIEVAPGQARGARPTLTRTRTDLIRESSLFEITPRDVAELDDSALRELLARLCDASLAASRHPSQHVTWGGDQRASDGGVDVRLDASQAVADEAGFPRPVIGYQVKKMRMPRSEIQAEMCPGGVLRPSIRNILQTGGAYIIVSSESTSDSGYQERKKAMQEAVAGGEGADAAFVDFYDARRIADWTNRHPGVVTWVRERLGKPLQGWRPHGQWVVNRGGKAHPFVDDESPRLVDPADREQHRYSLQEGLQYVRTLLRKGGASVRIAGLSGVGKTRFAQALFEGEAVENAIDPSLAVYCDVSDEPMPVPQVLLDELVAAGRRVVLVVDNCSSELHAKLAAKCKGSNTVSLLTIEYDIREDTPNETSVFRLEPASSELITEVIKQQYPHISQVDAATITRFSEGNSRVAIALAETVGKHESLGRLNDDALFNRLFWQKHDKNDSLLRAARACALVYSFDGENEANELPRLAALANMGVLAFHGEVATLLQRGLAQKRGPWRAVLPHAIANRLAKLALSAIPYSFIAPQLVEGRGRLLRSFSRRLGYLHDSEEAVAIVRGWLAEEGLLGDVAGLNEPLVEVLRNVAPVDRKATLESIERAANGNDAEQFLSVDNPARSTITHLLRSIAYEAEHFDRCLAVLVLFVLAEPTGNRMDRTDELIKSMFTIYLSGTHATRDQRASWLRAHLESADERVQGLAIRCLDSALETNHFSSHYGFDFGAWSRNYGYTPKRGPEALAWFESFIALAVEFGMRESALGARVRNMLASNFRSLWTNVRRYDQLEDAVARLMPLGWEKGWLAIRQTMRFDKDEKNPEGARRLAALEQQIRPTTLVAQTKAVVLTSFSAGLDITDGDEYDGLKPYERAERYAEDLGRAVATDAESLEVLLPMLVENKQARQSRFGFGLAKGSNQPEQLWRALVSAFESTDADVRGVQVLLGFLGGLHEVDRPLFERLLDEALDSPTLSEWVPVLQTCAPLDERGSERLMRSLERRAAPADKYQYLAYGRVTEGLADPDMARLIRGIADKDDGLLVALDVVAMHLHGKPQAGPEITAAVRELVPKVPLTVRRNHQLDFSLKSLVEKCMAGPDGEPAARALLLSLRAGMADHTLSSYDFEDVIGALFSVHPVAALDELLDPSEDDPRGFIRTLTLEGLHGGQHPLANVPLETLLAWCRGGDSERWALLADSIPAFAEDDDKHVVWSEVALELIRHSPEQIKVIRALARRVKPMSWSGSRAAIMSKRLPLFDALEAFLQGEDLAALRQYREDFERQIERERAWEQQERDPRDNSFE</sequence>
<dbReference type="InterPro" id="IPR011991">
    <property type="entry name" value="ArsR-like_HTH"/>
</dbReference>
<keyword evidence="5" id="KW-1185">Reference proteome</keyword>
<gene>
    <name evidence="2" type="ORF">XpruCFBP8353_20295</name>
    <name evidence="3" type="ORF">XpruCFBP8354_20980</name>
</gene>
<dbReference type="GO" id="GO:0006508">
    <property type="term" value="P:proteolysis"/>
    <property type="evidence" value="ECO:0007669"/>
    <property type="project" value="InterPro"/>
</dbReference>
<dbReference type="Pfam" id="PF01726">
    <property type="entry name" value="LexA_DNA_bind"/>
    <property type="match status" value="1"/>
</dbReference>
<feature type="domain" description="LexA repressor DNA-binding" evidence="1">
    <location>
        <begin position="4"/>
        <end position="68"/>
    </location>
</feature>
<dbReference type="EMBL" id="PHKW01000012">
    <property type="protein sequence ID" value="PKV15160.1"/>
    <property type="molecule type" value="Genomic_DNA"/>
</dbReference>
<name>A0A2N3REW1_9XANT</name>
<dbReference type="SUPFAM" id="SSF46785">
    <property type="entry name" value="Winged helix' DNA-binding domain"/>
    <property type="match status" value="1"/>
</dbReference>
<dbReference type="GO" id="GO:0006355">
    <property type="term" value="P:regulation of DNA-templated transcription"/>
    <property type="evidence" value="ECO:0007669"/>
    <property type="project" value="UniProtKB-ARBA"/>
</dbReference>
<evidence type="ECO:0000313" key="4">
    <source>
        <dbReference type="Proteomes" id="UP000233720"/>
    </source>
</evidence>
<protein>
    <recommendedName>
        <fullName evidence="1">LexA repressor DNA-binding domain-containing protein</fullName>
    </recommendedName>
</protein>
<reference evidence="4 5" key="1">
    <citation type="submission" date="2017-11" db="EMBL/GenBank/DDBJ databases">
        <title>Xanthomonas prunicola sp. nov., a novel pathogen that affects nectarine (Prunus persica var. nectarine) trees.</title>
        <authorList>
            <person name="Lopez M."/>
            <person name="Lopez-Soriano P."/>
            <person name="Garita-Cambronero J."/>
            <person name="Beltran C."/>
            <person name="Taghouti G."/>
            <person name="Portier P."/>
            <person name="Cubero J."/>
            <person name="Fischer-Le Saux M."/>
            <person name="Marco-Noales E."/>
        </authorList>
    </citation>
    <scope>NUCLEOTIDE SEQUENCE [LARGE SCALE GENOMIC DNA]</scope>
    <source>
        <strain evidence="2 4">CFBP8353</strain>
        <strain evidence="3 5">CFBP8354</strain>
    </source>
</reference>
<organism evidence="2 4">
    <name type="scientific">Xanthomonas prunicola</name>
    <dbReference type="NCBI Taxonomy" id="2053930"/>
    <lineage>
        <taxon>Bacteria</taxon>
        <taxon>Pseudomonadati</taxon>
        <taxon>Pseudomonadota</taxon>
        <taxon>Gammaproteobacteria</taxon>
        <taxon>Lysobacterales</taxon>
        <taxon>Lysobacteraceae</taxon>
        <taxon>Xanthomonas</taxon>
    </lineage>
</organism>
<proteinExistence type="predicted"/>
<dbReference type="Proteomes" id="UP000233748">
    <property type="component" value="Unassembled WGS sequence"/>
</dbReference>
<dbReference type="InterPro" id="IPR036388">
    <property type="entry name" value="WH-like_DNA-bd_sf"/>
</dbReference>
<dbReference type="CDD" id="cd00090">
    <property type="entry name" value="HTH_ARSR"/>
    <property type="match status" value="1"/>
</dbReference>
<dbReference type="Gene3D" id="1.10.10.10">
    <property type="entry name" value="Winged helix-like DNA-binding domain superfamily/Winged helix DNA-binding domain"/>
    <property type="match status" value="1"/>
</dbReference>
<dbReference type="Proteomes" id="UP000233720">
    <property type="component" value="Unassembled WGS sequence"/>
</dbReference>
<comment type="caution">
    <text evidence="2">The sequence shown here is derived from an EMBL/GenBank/DDBJ whole genome shotgun (WGS) entry which is preliminary data.</text>
</comment>
<evidence type="ECO:0000313" key="5">
    <source>
        <dbReference type="Proteomes" id="UP000233748"/>
    </source>
</evidence>
<dbReference type="EMBL" id="PHKV01000011">
    <property type="protein sequence ID" value="PKV11011.1"/>
    <property type="molecule type" value="Genomic_DNA"/>
</dbReference>
<evidence type="ECO:0000259" key="1">
    <source>
        <dbReference type="Pfam" id="PF01726"/>
    </source>
</evidence>
<dbReference type="RefSeq" id="WP_101364851.1">
    <property type="nucleotide sequence ID" value="NZ_PHKV01000011.1"/>
</dbReference>
<dbReference type="InterPro" id="IPR036390">
    <property type="entry name" value="WH_DNA-bd_sf"/>
</dbReference>
<dbReference type="InterPro" id="IPR006199">
    <property type="entry name" value="LexA_DNA-bd_dom"/>
</dbReference>
<evidence type="ECO:0000313" key="3">
    <source>
        <dbReference type="EMBL" id="PKV15160.1"/>
    </source>
</evidence>
<dbReference type="GO" id="GO:0004252">
    <property type="term" value="F:serine-type endopeptidase activity"/>
    <property type="evidence" value="ECO:0007669"/>
    <property type="project" value="InterPro"/>
</dbReference>
<accession>A0A2N3REW1</accession>
<evidence type="ECO:0000313" key="2">
    <source>
        <dbReference type="EMBL" id="PKV11011.1"/>
    </source>
</evidence>
<dbReference type="OrthoDB" id="556502at2"/>